<reference evidence="7" key="1">
    <citation type="journal article" date="2015" name="Nature">
        <title>Complex archaea that bridge the gap between prokaryotes and eukaryotes.</title>
        <authorList>
            <person name="Spang A."/>
            <person name="Saw J.H."/>
            <person name="Jorgensen S.L."/>
            <person name="Zaremba-Niedzwiedzka K."/>
            <person name="Martijn J."/>
            <person name="Lind A.E."/>
            <person name="van Eijk R."/>
            <person name="Schleper C."/>
            <person name="Guy L."/>
            <person name="Ettema T.J."/>
        </authorList>
    </citation>
    <scope>NUCLEOTIDE SEQUENCE</scope>
</reference>
<dbReference type="PANTHER" id="PTHR31899:SF9">
    <property type="entry name" value="BETA-CAROTENE 3-HYDROXYLASE 1, CHLOROPLASTIC"/>
    <property type="match status" value="1"/>
</dbReference>
<dbReference type="PANTHER" id="PTHR31899">
    <property type="entry name" value="BETA-CAROTENE 3-HYDROXYLASE 1, CHLOROPLASTIC"/>
    <property type="match status" value="1"/>
</dbReference>
<keyword evidence="5" id="KW-0812">Transmembrane</keyword>
<dbReference type="GO" id="GO:0016119">
    <property type="term" value="P:carotene metabolic process"/>
    <property type="evidence" value="ECO:0007669"/>
    <property type="project" value="TreeGrafter"/>
</dbReference>
<feature type="transmembrane region" description="Helical" evidence="5">
    <location>
        <begin position="6"/>
        <end position="24"/>
    </location>
</feature>
<proteinExistence type="inferred from homology"/>
<sequence>MTIAINTAVFLATLAGMEVFAWFAHKYVMHGWGWGWHRSHHEPREGWFEKNDLYAVVFAALAIVLIALGNAGWHPLEWIGAGMTAYGFLYFLAHDGLVHRRWPFRYVPRNGYLKRLYQAHLMHHAVRGKEGCVSFGFLRAPSVEALKKQLRELHDGPLQSAASSAAAKEGGGDPSIDRGT</sequence>
<keyword evidence="5" id="KW-0472">Membrane</keyword>
<keyword evidence="2" id="KW-0125">Carotenoid biosynthesis</keyword>
<dbReference type="GO" id="GO:0005506">
    <property type="term" value="F:iron ion binding"/>
    <property type="evidence" value="ECO:0007669"/>
    <property type="project" value="InterPro"/>
</dbReference>
<dbReference type="EMBL" id="LAZR01000089">
    <property type="protein sequence ID" value="KKN93114.1"/>
    <property type="molecule type" value="Genomic_DNA"/>
</dbReference>
<accession>A0A0F9UN76</accession>
<dbReference type="InterPro" id="IPR045019">
    <property type="entry name" value="BETA-OHASE-like"/>
</dbReference>
<feature type="transmembrane region" description="Helical" evidence="5">
    <location>
        <begin position="53"/>
        <end position="73"/>
    </location>
</feature>
<feature type="domain" description="Fatty acid hydroxylase" evidence="6">
    <location>
        <begin position="11"/>
        <end position="136"/>
    </location>
</feature>
<evidence type="ECO:0000256" key="3">
    <source>
        <dbReference type="ARBA" id="ARBA00023002"/>
    </source>
</evidence>
<dbReference type="AlphaFoldDB" id="A0A0F9UN76"/>
<dbReference type="Pfam" id="PF04116">
    <property type="entry name" value="FA_hydroxylase"/>
    <property type="match status" value="1"/>
</dbReference>
<evidence type="ECO:0000256" key="1">
    <source>
        <dbReference type="ARBA" id="ARBA00009324"/>
    </source>
</evidence>
<dbReference type="InterPro" id="IPR006694">
    <property type="entry name" value="Fatty_acid_hydroxylase"/>
</dbReference>
<dbReference type="GO" id="GO:0009507">
    <property type="term" value="C:chloroplast"/>
    <property type="evidence" value="ECO:0007669"/>
    <property type="project" value="TreeGrafter"/>
</dbReference>
<comment type="caution">
    <text evidence="7">The sequence shown here is derived from an EMBL/GenBank/DDBJ whole genome shotgun (WGS) entry which is preliminary data.</text>
</comment>
<dbReference type="GO" id="GO:0016123">
    <property type="term" value="P:xanthophyll biosynthetic process"/>
    <property type="evidence" value="ECO:0007669"/>
    <property type="project" value="TreeGrafter"/>
</dbReference>
<feature type="region of interest" description="Disordered" evidence="4">
    <location>
        <begin position="157"/>
        <end position="180"/>
    </location>
</feature>
<evidence type="ECO:0000256" key="2">
    <source>
        <dbReference type="ARBA" id="ARBA00022746"/>
    </source>
</evidence>
<dbReference type="GO" id="GO:0010291">
    <property type="term" value="F:beta-carotene 3-hydroxylase activity"/>
    <property type="evidence" value="ECO:0007669"/>
    <property type="project" value="TreeGrafter"/>
</dbReference>
<evidence type="ECO:0000256" key="4">
    <source>
        <dbReference type="SAM" id="MobiDB-lite"/>
    </source>
</evidence>
<evidence type="ECO:0000256" key="5">
    <source>
        <dbReference type="SAM" id="Phobius"/>
    </source>
</evidence>
<comment type="similarity">
    <text evidence="1">Belongs to the sterol desaturase family.</text>
</comment>
<name>A0A0F9UN76_9ZZZZ</name>
<evidence type="ECO:0000259" key="6">
    <source>
        <dbReference type="Pfam" id="PF04116"/>
    </source>
</evidence>
<evidence type="ECO:0000313" key="7">
    <source>
        <dbReference type="EMBL" id="KKN93114.1"/>
    </source>
</evidence>
<organism evidence="7">
    <name type="scientific">marine sediment metagenome</name>
    <dbReference type="NCBI Taxonomy" id="412755"/>
    <lineage>
        <taxon>unclassified sequences</taxon>
        <taxon>metagenomes</taxon>
        <taxon>ecological metagenomes</taxon>
    </lineage>
</organism>
<protein>
    <recommendedName>
        <fullName evidence="6">Fatty acid hydroxylase domain-containing protein</fullName>
    </recommendedName>
</protein>
<keyword evidence="3" id="KW-0560">Oxidoreductase</keyword>
<keyword evidence="5" id="KW-1133">Transmembrane helix</keyword>
<gene>
    <name evidence="7" type="ORF">LCGC14_0202030</name>
</gene>